<reference evidence="2" key="1">
    <citation type="submission" date="2024-06" db="EMBL/GenBank/DDBJ databases">
        <title>Sequencing and assembly of the genome of Dyadobacter sp. strain 676, a symbiont of Cyamopsis tetragonoloba.</title>
        <authorList>
            <person name="Guro P."/>
            <person name="Sazanova A."/>
            <person name="Kuznetsova I."/>
            <person name="Belimov A."/>
            <person name="Safronova V."/>
        </authorList>
    </citation>
    <scope>NUCLEOTIDE SEQUENCE</scope>
    <source>
        <strain evidence="2">676</strain>
    </source>
</reference>
<organism evidence="2">
    <name type="scientific">Dyadobacter sp. 676</name>
    <dbReference type="NCBI Taxonomy" id="3088362"/>
    <lineage>
        <taxon>Bacteria</taxon>
        <taxon>Pseudomonadati</taxon>
        <taxon>Bacteroidota</taxon>
        <taxon>Cytophagia</taxon>
        <taxon>Cytophagales</taxon>
        <taxon>Spirosomataceae</taxon>
        <taxon>Dyadobacter</taxon>
    </lineage>
</organism>
<sequence>MRRYLIYFLTTIVLAGTGCDDDKQTGPGPITEIDKQFILAAADDALFQVNAGQVAASGTTVKAIRDYAEEMTDDHTKAGQALQKLGADKQVEIPTTLSDDRQQQLDSLSMTSGAALDTLYLSQMVAAQERAEHMMEIQATEGNDIELKQWAAGRLPVVRQFSERARAMRDSLK</sequence>
<dbReference type="InterPro" id="IPR025419">
    <property type="entry name" value="DUF4142"/>
</dbReference>
<protein>
    <submittedName>
        <fullName evidence="2">DUF4142 domain-containing protein</fullName>
    </submittedName>
</protein>
<gene>
    <name evidence="2" type="ORF">ABV298_20875</name>
</gene>
<dbReference type="PANTHER" id="PTHR38593:SF1">
    <property type="entry name" value="BLR2558 PROTEIN"/>
    <property type="match status" value="1"/>
</dbReference>
<evidence type="ECO:0000313" key="2">
    <source>
        <dbReference type="EMBL" id="XCH22775.1"/>
    </source>
</evidence>
<dbReference type="PROSITE" id="PS51257">
    <property type="entry name" value="PROKAR_LIPOPROTEIN"/>
    <property type="match status" value="1"/>
</dbReference>
<dbReference type="Gene3D" id="1.20.1260.10">
    <property type="match status" value="1"/>
</dbReference>
<dbReference type="EMBL" id="CP159289">
    <property type="protein sequence ID" value="XCH22775.1"/>
    <property type="molecule type" value="Genomic_DNA"/>
</dbReference>
<dbReference type="InterPro" id="IPR012347">
    <property type="entry name" value="Ferritin-like"/>
</dbReference>
<dbReference type="AlphaFoldDB" id="A0AAU8FEJ7"/>
<feature type="domain" description="DUF4142" evidence="1">
    <location>
        <begin position="34"/>
        <end position="168"/>
    </location>
</feature>
<dbReference type="RefSeq" id="WP_353718102.1">
    <property type="nucleotide sequence ID" value="NZ_CP159289.1"/>
</dbReference>
<dbReference type="PANTHER" id="PTHR38593">
    <property type="entry name" value="BLR2558 PROTEIN"/>
    <property type="match status" value="1"/>
</dbReference>
<evidence type="ECO:0000259" key="1">
    <source>
        <dbReference type="Pfam" id="PF13628"/>
    </source>
</evidence>
<accession>A0AAU8FEJ7</accession>
<name>A0AAU8FEJ7_9BACT</name>
<proteinExistence type="predicted"/>
<dbReference type="Pfam" id="PF13628">
    <property type="entry name" value="DUF4142"/>
    <property type="match status" value="1"/>
</dbReference>